<organism evidence="2 3">
    <name type="scientific">Araneus ventricosus</name>
    <name type="common">Orbweaver spider</name>
    <name type="synonym">Epeira ventricosa</name>
    <dbReference type="NCBI Taxonomy" id="182803"/>
    <lineage>
        <taxon>Eukaryota</taxon>
        <taxon>Metazoa</taxon>
        <taxon>Ecdysozoa</taxon>
        <taxon>Arthropoda</taxon>
        <taxon>Chelicerata</taxon>
        <taxon>Arachnida</taxon>
        <taxon>Araneae</taxon>
        <taxon>Araneomorphae</taxon>
        <taxon>Entelegynae</taxon>
        <taxon>Araneoidea</taxon>
        <taxon>Araneidae</taxon>
        <taxon>Araneus</taxon>
    </lineage>
</organism>
<name>A0A4Y2X1L0_ARAVE</name>
<evidence type="ECO:0000313" key="3">
    <source>
        <dbReference type="Proteomes" id="UP000499080"/>
    </source>
</evidence>
<dbReference type="OrthoDB" id="6466020at2759"/>
<gene>
    <name evidence="1" type="ORF">AVEN_17144_1</name>
    <name evidence="2" type="ORF">AVEN_33620_1</name>
</gene>
<reference evidence="2 3" key="1">
    <citation type="journal article" date="2019" name="Sci. Rep.">
        <title>Orb-weaving spider Araneus ventricosus genome elucidates the spidroin gene catalogue.</title>
        <authorList>
            <person name="Kono N."/>
            <person name="Nakamura H."/>
            <person name="Ohtoshi R."/>
            <person name="Moran D.A.P."/>
            <person name="Shinohara A."/>
            <person name="Yoshida Y."/>
            <person name="Fujiwara M."/>
            <person name="Mori M."/>
            <person name="Tomita M."/>
            <person name="Arakawa K."/>
        </authorList>
    </citation>
    <scope>NUCLEOTIDE SEQUENCE [LARGE SCALE GENOMIC DNA]</scope>
</reference>
<dbReference type="AlphaFoldDB" id="A0A4Y2X1L0"/>
<evidence type="ECO:0000313" key="2">
    <source>
        <dbReference type="EMBL" id="GBO43429.1"/>
    </source>
</evidence>
<evidence type="ECO:0000313" key="1">
    <source>
        <dbReference type="EMBL" id="GBO43428.1"/>
    </source>
</evidence>
<keyword evidence="3" id="KW-1185">Reference proteome</keyword>
<accession>A0A4Y2X1L0</accession>
<dbReference type="EMBL" id="BGPR01069840">
    <property type="protein sequence ID" value="GBO43428.1"/>
    <property type="molecule type" value="Genomic_DNA"/>
</dbReference>
<comment type="caution">
    <text evidence="2">The sequence shown here is derived from an EMBL/GenBank/DDBJ whole genome shotgun (WGS) entry which is preliminary data.</text>
</comment>
<protein>
    <submittedName>
        <fullName evidence="2">Uncharacterized protein</fullName>
    </submittedName>
</protein>
<dbReference type="EMBL" id="BGPR01069841">
    <property type="protein sequence ID" value="GBO43429.1"/>
    <property type="molecule type" value="Genomic_DNA"/>
</dbReference>
<sequence>MLNTETENKFTHTHTLKSQKNWYGHAYANKEIWNQSEYGAVVGNAYIRQLSGTVVRSVTASAMAGYQDLSEFELGVIVSAGEMEHSISEVAMKFGFTYDHFTSVP</sequence>
<dbReference type="Proteomes" id="UP000499080">
    <property type="component" value="Unassembled WGS sequence"/>
</dbReference>
<proteinExistence type="predicted"/>